<accession>X1H484</accession>
<proteinExistence type="inferred from homology"/>
<keyword evidence="3" id="KW-0479">Metal-binding</keyword>
<evidence type="ECO:0000256" key="4">
    <source>
        <dbReference type="ARBA" id="ARBA00022833"/>
    </source>
</evidence>
<keyword evidence="4" id="KW-0862">Zinc</keyword>
<feature type="non-terminal residue" evidence="7">
    <location>
        <position position="73"/>
    </location>
</feature>
<keyword evidence="5" id="KW-0560">Oxidoreductase</keyword>
<sequence>MKAVVLTGLGQMALTDVPEPSIEKETDVLLKIEKVGICGSDVHYYETGRIGEQIVEYPFIIGHECSATVKAIG</sequence>
<protein>
    <recommendedName>
        <fullName evidence="6">Alcohol dehydrogenase-like N-terminal domain-containing protein</fullName>
    </recommendedName>
</protein>
<dbReference type="PANTHER" id="PTHR43161">
    <property type="entry name" value="SORBITOL DEHYDROGENASE"/>
    <property type="match status" value="1"/>
</dbReference>
<dbReference type="Gene3D" id="3.90.180.10">
    <property type="entry name" value="Medium-chain alcohol dehydrogenases, catalytic domain"/>
    <property type="match status" value="1"/>
</dbReference>
<dbReference type="AlphaFoldDB" id="X1H484"/>
<dbReference type="InterPro" id="IPR013154">
    <property type="entry name" value="ADH-like_N"/>
</dbReference>
<gene>
    <name evidence="7" type="ORF">S03H2_46590</name>
</gene>
<evidence type="ECO:0000256" key="1">
    <source>
        <dbReference type="ARBA" id="ARBA00001947"/>
    </source>
</evidence>
<evidence type="ECO:0000256" key="2">
    <source>
        <dbReference type="ARBA" id="ARBA00008072"/>
    </source>
</evidence>
<dbReference type="SUPFAM" id="SSF50129">
    <property type="entry name" value="GroES-like"/>
    <property type="match status" value="1"/>
</dbReference>
<reference evidence="7" key="1">
    <citation type="journal article" date="2014" name="Front. Microbiol.">
        <title>High frequency of phylogenetically diverse reductive dehalogenase-homologous genes in deep subseafloor sedimentary metagenomes.</title>
        <authorList>
            <person name="Kawai M."/>
            <person name="Futagami T."/>
            <person name="Toyoda A."/>
            <person name="Takaki Y."/>
            <person name="Nishi S."/>
            <person name="Hori S."/>
            <person name="Arai W."/>
            <person name="Tsubouchi T."/>
            <person name="Morono Y."/>
            <person name="Uchiyama I."/>
            <person name="Ito T."/>
            <person name="Fujiyama A."/>
            <person name="Inagaki F."/>
            <person name="Takami H."/>
        </authorList>
    </citation>
    <scope>NUCLEOTIDE SEQUENCE</scope>
    <source>
        <strain evidence="7">Expedition CK06-06</strain>
    </source>
</reference>
<comment type="similarity">
    <text evidence="2">Belongs to the zinc-containing alcohol dehydrogenase family.</text>
</comment>
<organism evidence="7">
    <name type="scientific">marine sediment metagenome</name>
    <dbReference type="NCBI Taxonomy" id="412755"/>
    <lineage>
        <taxon>unclassified sequences</taxon>
        <taxon>metagenomes</taxon>
        <taxon>ecological metagenomes</taxon>
    </lineage>
</organism>
<feature type="domain" description="Alcohol dehydrogenase-like N-terminal" evidence="6">
    <location>
        <begin position="25"/>
        <end position="73"/>
    </location>
</feature>
<dbReference type="InterPro" id="IPR011032">
    <property type="entry name" value="GroES-like_sf"/>
</dbReference>
<dbReference type="GO" id="GO:0046872">
    <property type="term" value="F:metal ion binding"/>
    <property type="evidence" value="ECO:0007669"/>
    <property type="project" value="UniProtKB-KW"/>
</dbReference>
<comment type="caution">
    <text evidence="7">The sequence shown here is derived from an EMBL/GenBank/DDBJ whole genome shotgun (WGS) entry which is preliminary data.</text>
</comment>
<dbReference type="Pfam" id="PF08240">
    <property type="entry name" value="ADH_N"/>
    <property type="match status" value="1"/>
</dbReference>
<evidence type="ECO:0000259" key="6">
    <source>
        <dbReference type="Pfam" id="PF08240"/>
    </source>
</evidence>
<evidence type="ECO:0000256" key="3">
    <source>
        <dbReference type="ARBA" id="ARBA00022723"/>
    </source>
</evidence>
<evidence type="ECO:0000256" key="5">
    <source>
        <dbReference type="ARBA" id="ARBA00023002"/>
    </source>
</evidence>
<name>X1H484_9ZZZZ</name>
<dbReference type="GO" id="GO:0016491">
    <property type="term" value="F:oxidoreductase activity"/>
    <property type="evidence" value="ECO:0007669"/>
    <property type="project" value="UniProtKB-KW"/>
</dbReference>
<dbReference type="EMBL" id="BARU01029268">
    <property type="protein sequence ID" value="GAH64956.1"/>
    <property type="molecule type" value="Genomic_DNA"/>
</dbReference>
<dbReference type="PANTHER" id="PTHR43161:SF9">
    <property type="entry name" value="SORBITOL DEHYDROGENASE"/>
    <property type="match status" value="1"/>
</dbReference>
<evidence type="ECO:0000313" key="7">
    <source>
        <dbReference type="EMBL" id="GAH64956.1"/>
    </source>
</evidence>
<comment type="cofactor">
    <cofactor evidence="1">
        <name>Zn(2+)</name>
        <dbReference type="ChEBI" id="CHEBI:29105"/>
    </cofactor>
</comment>